<accession>A0AB36TG97</accession>
<dbReference type="AlphaFoldDB" id="A0AB36TG97"/>
<organism evidence="1 2">
    <name type="scientific">Acetivibrio thermocellus AD2</name>
    <dbReference type="NCBI Taxonomy" id="1138384"/>
    <lineage>
        <taxon>Bacteria</taxon>
        <taxon>Bacillati</taxon>
        <taxon>Bacillota</taxon>
        <taxon>Clostridia</taxon>
        <taxon>Eubacteriales</taxon>
        <taxon>Oscillospiraceae</taxon>
        <taxon>Acetivibrio</taxon>
    </lineage>
</organism>
<sequence length="199" mass="23223">MKRYITKEDLAQLTDAQKMHLNEMWYPQKYDLAVANICTNAETEEYQQIEFVVGDVSVYHNRFVLHDLAFLNNTNSDNFSGQEASEDFDFEELDSDFDDNYDSEYDINEDSTENENFDSLYIRPTTFSKEDCLPLLSIAQMIEILDKHKSKLYDFYLLADNGQFAVEMGSKDYNLSGYGSDFESKELCDVLWECIKLIL</sequence>
<evidence type="ECO:0000313" key="1">
    <source>
        <dbReference type="EMBL" id="PFH02844.1"/>
    </source>
</evidence>
<dbReference type="RefSeq" id="WP_003516624.1">
    <property type="nucleotide sequence ID" value="NZ_CP013828.1"/>
</dbReference>
<protein>
    <submittedName>
        <fullName evidence="1">Uncharacterized protein</fullName>
    </submittedName>
</protein>
<reference evidence="1 2" key="1">
    <citation type="submission" date="2017-09" db="EMBL/GenBank/DDBJ databases">
        <title>Evaluation of Pacific Biosciences Sequencing Technology to Finishing C. thermocellum Genome Sequences.</title>
        <authorList>
            <person name="Brown S."/>
        </authorList>
    </citation>
    <scope>NUCLEOTIDE SEQUENCE [LARGE SCALE GENOMIC DNA]</scope>
    <source>
        <strain evidence="1 2">AD2</strain>
    </source>
</reference>
<dbReference type="EMBL" id="PDBW01000001">
    <property type="protein sequence ID" value="PFH02844.1"/>
    <property type="molecule type" value="Genomic_DNA"/>
</dbReference>
<dbReference type="Proteomes" id="UP000223596">
    <property type="component" value="Unassembled WGS sequence"/>
</dbReference>
<name>A0AB36TG97_ACETH</name>
<gene>
    <name evidence="1" type="ORF">M972_111634</name>
</gene>
<comment type="caution">
    <text evidence="1">The sequence shown here is derived from an EMBL/GenBank/DDBJ whole genome shotgun (WGS) entry which is preliminary data.</text>
</comment>
<dbReference type="GeneID" id="35805320"/>
<proteinExistence type="predicted"/>
<evidence type="ECO:0000313" key="2">
    <source>
        <dbReference type="Proteomes" id="UP000223596"/>
    </source>
</evidence>